<accession>A0AAU8HRS6</accession>
<evidence type="ECO:0000313" key="7">
    <source>
        <dbReference type="EMBL" id="XCI28262.1"/>
    </source>
</evidence>
<evidence type="ECO:0000256" key="2">
    <source>
        <dbReference type="SAM" id="MobiDB-lite"/>
    </source>
</evidence>
<dbReference type="PANTHER" id="PTHR46889:SF4">
    <property type="entry name" value="TRANSPOSASE INSO FOR INSERTION SEQUENCE ELEMENT IS911B-RELATED"/>
    <property type="match status" value="1"/>
</dbReference>
<dbReference type="Pfam" id="PF00665">
    <property type="entry name" value="rve"/>
    <property type="match status" value="1"/>
</dbReference>
<dbReference type="InterPro" id="IPR009057">
    <property type="entry name" value="Homeodomain-like_sf"/>
</dbReference>
<evidence type="ECO:0000259" key="3">
    <source>
        <dbReference type="PROSITE" id="PS50994"/>
    </source>
</evidence>
<proteinExistence type="predicted"/>
<dbReference type="InterPro" id="IPR048020">
    <property type="entry name" value="Transpos_IS3"/>
</dbReference>
<dbReference type="Pfam" id="PF13333">
    <property type="entry name" value="rve_2"/>
    <property type="match status" value="1"/>
</dbReference>
<dbReference type="PROSITE" id="PS50994">
    <property type="entry name" value="INTEGRASE"/>
    <property type="match status" value="1"/>
</dbReference>
<dbReference type="GO" id="GO:0015074">
    <property type="term" value="P:DNA integration"/>
    <property type="evidence" value="ECO:0007669"/>
    <property type="project" value="InterPro"/>
</dbReference>
<evidence type="ECO:0000313" key="6">
    <source>
        <dbReference type="EMBL" id="XCI28246.1"/>
    </source>
</evidence>
<dbReference type="Gene3D" id="3.30.420.10">
    <property type="entry name" value="Ribonuclease H-like superfamily/Ribonuclease H"/>
    <property type="match status" value="1"/>
</dbReference>
<dbReference type="EMBL" id="CP159485">
    <property type="protein sequence ID" value="XCI27925.1"/>
    <property type="molecule type" value="Genomic_DNA"/>
</dbReference>
<dbReference type="InterPro" id="IPR001584">
    <property type="entry name" value="Integrase_cat-core"/>
</dbReference>
<feature type="region of interest" description="Disordered" evidence="2">
    <location>
        <begin position="210"/>
        <end position="235"/>
    </location>
</feature>
<evidence type="ECO:0000313" key="5">
    <source>
        <dbReference type="EMBL" id="XCI27925.1"/>
    </source>
</evidence>
<feature type="coiled-coil region" evidence="1">
    <location>
        <begin position="105"/>
        <end position="149"/>
    </location>
</feature>
<dbReference type="InterPro" id="IPR050900">
    <property type="entry name" value="Transposase_IS3/IS150/IS904"/>
</dbReference>
<dbReference type="EMBL" id="CP159485">
    <property type="protein sequence ID" value="XCI29958.1"/>
    <property type="molecule type" value="Genomic_DNA"/>
</dbReference>
<evidence type="ECO:0000313" key="8">
    <source>
        <dbReference type="EMBL" id="XCI28265.1"/>
    </source>
</evidence>
<organism evidence="8">
    <name type="scientific">Proteinivorax hydrogeniformans</name>
    <dbReference type="NCBI Taxonomy" id="1826727"/>
    <lineage>
        <taxon>Bacteria</taxon>
        <taxon>Bacillati</taxon>
        <taxon>Bacillota</taxon>
        <taxon>Clostridia</taxon>
        <taxon>Eubacteriales</taxon>
        <taxon>Proteinivoracaceae</taxon>
        <taxon>Proteinivorax</taxon>
    </lineage>
</organism>
<dbReference type="EMBL" id="CP159485">
    <property type="protein sequence ID" value="XCI28262.1"/>
    <property type="molecule type" value="Genomic_DNA"/>
</dbReference>
<feature type="domain" description="Integrase catalytic" evidence="3">
    <location>
        <begin position="301"/>
        <end position="467"/>
    </location>
</feature>
<reference evidence="8" key="2">
    <citation type="submission" date="2024-06" db="EMBL/GenBank/DDBJ databases">
        <authorList>
            <person name="Petrova K.O."/>
            <person name="Toshchakov S.V."/>
            <person name="Boltjanskaja Y.V."/>
            <person name="Kevbrin V.V."/>
        </authorList>
    </citation>
    <scope>NUCLEOTIDE SEQUENCE</scope>
    <source>
        <strain evidence="8">Z-710</strain>
    </source>
</reference>
<evidence type="ECO:0000313" key="9">
    <source>
        <dbReference type="EMBL" id="XCI29958.1"/>
    </source>
</evidence>
<dbReference type="Pfam" id="PF13565">
    <property type="entry name" value="HTH_32"/>
    <property type="match status" value="1"/>
</dbReference>
<dbReference type="SUPFAM" id="SSF46689">
    <property type="entry name" value="Homeodomain-like"/>
    <property type="match status" value="2"/>
</dbReference>
<dbReference type="PANTHER" id="PTHR46889">
    <property type="entry name" value="TRANSPOSASE INSF FOR INSERTION SEQUENCE IS3B-RELATED"/>
    <property type="match status" value="1"/>
</dbReference>
<gene>
    <name evidence="9" type="ORF">PRVXH_001312</name>
    <name evidence="4" type="ORF">PRVXH_001822</name>
    <name evidence="5" type="ORF">PRVXH_001852</name>
    <name evidence="6" type="ORF">PRVXH_002198</name>
    <name evidence="7" type="ORF">PRVXH_002214</name>
    <name evidence="8" type="ORF">PRVXH_002217</name>
</gene>
<dbReference type="GO" id="GO:0003676">
    <property type="term" value="F:nucleic acid binding"/>
    <property type="evidence" value="ECO:0007669"/>
    <property type="project" value="InterPro"/>
</dbReference>
<dbReference type="EMBL" id="CP159485">
    <property type="protein sequence ID" value="XCI28265.1"/>
    <property type="molecule type" value="Genomic_DNA"/>
</dbReference>
<keyword evidence="1" id="KW-0175">Coiled coil</keyword>
<dbReference type="EMBL" id="CP159485">
    <property type="protein sequence ID" value="XCI28246.1"/>
    <property type="molecule type" value="Genomic_DNA"/>
</dbReference>
<reference evidence="8" key="1">
    <citation type="journal article" date="2018" name="Antonie Van Leeuwenhoek">
        <title>Proteinivorax hydrogeniformans sp. nov., an anaerobic, haloalkaliphilic bacterium fermenting proteinaceous compounds with high hydrogen production.</title>
        <authorList>
            <person name="Boltyanskaya Y."/>
            <person name="Detkova E."/>
            <person name="Pimenov N."/>
            <person name="Kevbrin V."/>
        </authorList>
    </citation>
    <scope>NUCLEOTIDE SEQUENCE</scope>
    <source>
        <strain evidence="8">Z-710</strain>
    </source>
</reference>
<evidence type="ECO:0000313" key="4">
    <source>
        <dbReference type="EMBL" id="XCI27898.1"/>
    </source>
</evidence>
<dbReference type="InterPro" id="IPR036397">
    <property type="entry name" value="RNaseH_sf"/>
</dbReference>
<name>A0AAU8HRS6_9FIRM</name>
<dbReference type="SUPFAM" id="SSF53098">
    <property type="entry name" value="Ribonuclease H-like"/>
    <property type="match status" value="1"/>
</dbReference>
<dbReference type="AlphaFoldDB" id="A0AAU8HRS6"/>
<dbReference type="NCBIfam" id="NF033516">
    <property type="entry name" value="transpos_IS3"/>
    <property type="match status" value="1"/>
</dbReference>
<dbReference type="RefSeq" id="WP_353892476.1">
    <property type="nucleotide sequence ID" value="NZ_CP159485.1"/>
</dbReference>
<dbReference type="InterPro" id="IPR012337">
    <property type="entry name" value="RNaseH-like_sf"/>
</dbReference>
<protein>
    <submittedName>
        <fullName evidence="8">IS3 family transposase</fullName>
    </submittedName>
</protein>
<evidence type="ECO:0000256" key="1">
    <source>
        <dbReference type="SAM" id="Coils"/>
    </source>
</evidence>
<feature type="compositionally biased region" description="Basic and acidic residues" evidence="2">
    <location>
        <begin position="210"/>
        <end position="220"/>
    </location>
</feature>
<dbReference type="EMBL" id="CP159485">
    <property type="protein sequence ID" value="XCI27898.1"/>
    <property type="molecule type" value="Genomic_DNA"/>
</dbReference>
<sequence>MSKSKSKHYSKEFIESVLKRLEPPSNDTVTAIAAELGIPKTTIYTWVKRNNKTLSSRKPQNRWNSEDKFQIVLETAALSEAELADYCRRKGIYLEDIKRWKEQCLKANQGETQDYQKTKSELKEEKEKAKELKKQLRQKEKALAETAALLVLRKKADANLGGPRGRLISSSDRVKAVELIDEARINGARLAPACEVLSISVRTYQRWTKEKGKIKEDKRPSAKRPTPKNKLTDEERQEIIKTANNPKYVDLPPSQIVPKLADEGKYLASESTIYRVLKEEKMDAHRGRAKKPTKREPPTHVATSPNKIWTWDITWLNSAVKGSFYKLYLIIDMFSRLIVAYEVWESEKAEYAERLIKKATLSQKISGRPLVLHSDNGSPMKAATFQATLEKLGIQSSFSRPRVSNDNPYSESLFKTMKYRPAYPYKGFKSIEEARNWVKEFVRWYNYEHLHSGLKFVTPYQRHYGIDVNIVEKRIRIYEHARKKHPERWSKNIRDWSLPEYVSLNPIKDIQFKNTIDHVD</sequence>